<dbReference type="GO" id="GO:0047661">
    <property type="term" value="F:amino-acid racemase activity"/>
    <property type="evidence" value="ECO:0007669"/>
    <property type="project" value="InterPro"/>
</dbReference>
<proteinExistence type="inferred from homology"/>
<dbReference type="PANTHER" id="PTHR28047:SF5">
    <property type="entry name" value="PROTEIN DCG1"/>
    <property type="match status" value="1"/>
</dbReference>
<dbReference type="AlphaFoldDB" id="A0A0D4ZZR3"/>
<reference evidence="2" key="1">
    <citation type="submission" date="2014-06" db="EMBL/GenBank/DDBJ databases">
        <title>Molecular and ecological studies on carbamate pesticide degrading bacteria isolated from agricultural soils.</title>
        <authorList>
            <person name="Kim D.-U."/>
            <person name="Ka J.-O."/>
        </authorList>
    </citation>
    <scope>NUCLEOTIDE SEQUENCE</scope>
    <source>
        <strain evidence="2">JE1</strain>
        <plasmid evidence="2">pJE1</plasmid>
    </source>
</reference>
<comment type="similarity">
    <text evidence="1">Belongs to the HyuE racemase family.</text>
</comment>
<protein>
    <submittedName>
        <fullName evidence="2">Asp/Glu racemase</fullName>
    </submittedName>
</protein>
<evidence type="ECO:0000256" key="1">
    <source>
        <dbReference type="ARBA" id="ARBA00038414"/>
    </source>
</evidence>
<evidence type="ECO:0000313" key="2">
    <source>
        <dbReference type="EMBL" id="AJW29426.1"/>
    </source>
</evidence>
<dbReference type="InterPro" id="IPR015942">
    <property type="entry name" value="Asp/Glu/hydantoin_racemase"/>
</dbReference>
<sequence length="214" mass="21891">MQDIGHMEAGLSAAEAGVDAVVIDSVADYGRDALRAALAIPVVGSGEAGLAAAAVHGRFAIVTVWPRSMNFAAESLLHIHGHAESCLGIRNVGHEDVLGMIADPDGYLSRVNRAEASILDQVVTEIDAAIAEGAEAIMLGCTCMSPMAAKVAVAVSVPVINPLAEAAKRAVVLARNGAAKGVATDRADLVRRMVDAIAGEADENCPVCVVAEAF</sequence>
<accession>A0A0D4ZZR3</accession>
<keyword evidence="2" id="KW-0614">Plasmid</keyword>
<dbReference type="InterPro" id="IPR052186">
    <property type="entry name" value="Hydantoin_racemase-like"/>
</dbReference>
<dbReference type="Gene3D" id="3.40.50.12500">
    <property type="match status" value="1"/>
</dbReference>
<organism evidence="2">
    <name type="scientific">Sphingomonas sp. JE1</name>
    <dbReference type="NCBI Taxonomy" id="1628059"/>
    <lineage>
        <taxon>Bacteria</taxon>
        <taxon>Pseudomonadati</taxon>
        <taxon>Pseudomonadota</taxon>
        <taxon>Alphaproteobacteria</taxon>
        <taxon>Sphingomonadales</taxon>
        <taxon>Sphingomonadaceae</taxon>
        <taxon>Sphingomonas</taxon>
    </lineage>
</organism>
<gene>
    <name evidence="2" type="ORF">pJE1_004</name>
</gene>
<name>A0A0D4ZZR3_9SPHN</name>
<dbReference type="Pfam" id="PF01177">
    <property type="entry name" value="Asp_Glu_race"/>
    <property type="match status" value="1"/>
</dbReference>
<dbReference type="InterPro" id="IPR053714">
    <property type="entry name" value="Iso_Racemase_Enz_sf"/>
</dbReference>
<geneLocation type="plasmid" evidence="2">
    <name>pJE1</name>
</geneLocation>
<dbReference type="EMBL" id="KM017071">
    <property type="protein sequence ID" value="AJW29426.1"/>
    <property type="molecule type" value="Genomic_DNA"/>
</dbReference>
<dbReference type="PANTHER" id="PTHR28047">
    <property type="entry name" value="PROTEIN DCG1"/>
    <property type="match status" value="1"/>
</dbReference>